<dbReference type="PANTHER" id="PTHR33121:SF70">
    <property type="entry name" value="SIGNALING PROTEIN YKOW"/>
    <property type="match status" value="1"/>
</dbReference>
<sequence length="626" mass="65264">MTSLISPAAPPAADPAALALQAELPAAIADGQLRVHYQRIVAAGTHRVVGVEALVRWQHPEHGLLGPGAFVPLAEGTPTMVALTTWVLERAAAQCAAWRAAGHDVGVSVNLSAALVHDPGLLGTVRAVLAEHRLDPGVLTLEVTETALLADPCGAAAVLAGLRAAGARVSLDDFGTGYTSLTMLRQLEVDELKIDRTFVAAAAQAPVDAAIVRALVDLAHRLSMEVVAEGVEDARTAELVRGLGADVLQGFHFARPVPAPEVFTAADAAPVDFPRPHPGARLAGPTPAPRPADEAERVQLARRVLAAATGSQGLLRRTTALAAGLAGAEFASFNVVGEDHVHLLGAHGHSFTRVARDGSPCAWTVLQRDVLEVDCAEDHRTARGDVATAGVRHYLGVPVLDALGRVLGVLCVYDRLPLTVDAARREQLRLLAGVLADHVEGVEAAGQLDRVHAILQATTEVDRADGESGVVDVLARAVHDLTRPDFTVLVGRAAGEARWTVLTGYGDAPRAVDGAGYDEHGRSAVARALATQRPVWVPDTRTSSVVDTDLARRWGAAAVLAVPVVAADGARYVLSQCWRRPQPDLPAVLRDAAFAAASFAAHAVTARSLRATADSAPAALPGPRSA</sequence>
<protein>
    <submittedName>
        <fullName evidence="2">EAL domain-containing protein</fullName>
    </submittedName>
</protein>
<dbReference type="InterPro" id="IPR050706">
    <property type="entry name" value="Cyclic-di-GMP_PDE-like"/>
</dbReference>
<keyword evidence="3" id="KW-1185">Reference proteome</keyword>
<dbReference type="SUPFAM" id="SSF141868">
    <property type="entry name" value="EAL domain-like"/>
    <property type="match status" value="1"/>
</dbReference>
<dbReference type="Gene3D" id="3.20.20.450">
    <property type="entry name" value="EAL domain"/>
    <property type="match status" value="1"/>
</dbReference>
<dbReference type="CDD" id="cd01948">
    <property type="entry name" value="EAL"/>
    <property type="match status" value="1"/>
</dbReference>
<dbReference type="PROSITE" id="PS50883">
    <property type="entry name" value="EAL"/>
    <property type="match status" value="1"/>
</dbReference>
<dbReference type="PANTHER" id="PTHR33121">
    <property type="entry name" value="CYCLIC DI-GMP PHOSPHODIESTERASE PDEF"/>
    <property type="match status" value="1"/>
</dbReference>
<evidence type="ECO:0000259" key="1">
    <source>
        <dbReference type="PROSITE" id="PS50883"/>
    </source>
</evidence>
<evidence type="ECO:0000313" key="2">
    <source>
        <dbReference type="EMBL" id="MEZ0163423.1"/>
    </source>
</evidence>
<accession>A0ABV4GVU1</accession>
<dbReference type="Pfam" id="PF13185">
    <property type="entry name" value="GAF_2"/>
    <property type="match status" value="1"/>
</dbReference>
<dbReference type="EMBL" id="JBGFTU010000001">
    <property type="protein sequence ID" value="MEZ0163423.1"/>
    <property type="molecule type" value="Genomic_DNA"/>
</dbReference>
<comment type="caution">
    <text evidence="2">The sequence shown here is derived from an EMBL/GenBank/DDBJ whole genome shotgun (WGS) entry which is preliminary data.</text>
</comment>
<organism evidence="2 3">
    <name type="scientific">Kineococcus halophytocola</name>
    <dbReference type="NCBI Taxonomy" id="3234027"/>
    <lineage>
        <taxon>Bacteria</taxon>
        <taxon>Bacillati</taxon>
        <taxon>Actinomycetota</taxon>
        <taxon>Actinomycetes</taxon>
        <taxon>Kineosporiales</taxon>
        <taxon>Kineosporiaceae</taxon>
        <taxon>Kineococcus</taxon>
    </lineage>
</organism>
<dbReference type="InterPro" id="IPR001633">
    <property type="entry name" value="EAL_dom"/>
</dbReference>
<dbReference type="Pfam" id="PF00563">
    <property type="entry name" value="EAL"/>
    <property type="match status" value="1"/>
</dbReference>
<dbReference type="SUPFAM" id="SSF55781">
    <property type="entry name" value="GAF domain-like"/>
    <property type="match status" value="2"/>
</dbReference>
<feature type="domain" description="EAL" evidence="1">
    <location>
        <begin position="17"/>
        <end position="270"/>
    </location>
</feature>
<dbReference type="SMART" id="SM00052">
    <property type="entry name" value="EAL"/>
    <property type="match status" value="1"/>
</dbReference>
<dbReference type="RefSeq" id="WP_370439669.1">
    <property type="nucleotide sequence ID" value="NZ_JBGFTU010000001.1"/>
</dbReference>
<dbReference type="Gene3D" id="3.30.450.40">
    <property type="match status" value="2"/>
</dbReference>
<gene>
    <name evidence="2" type="ORF">AB2L27_01440</name>
</gene>
<reference evidence="2 3" key="1">
    <citation type="submission" date="2024-07" db="EMBL/GenBank/DDBJ databases">
        <authorList>
            <person name="Thanompreechachai J."/>
            <person name="Duangmal K."/>
        </authorList>
    </citation>
    <scope>NUCLEOTIDE SEQUENCE [LARGE SCALE GENOMIC DNA]</scope>
    <source>
        <strain evidence="2 3">LSe6-4</strain>
    </source>
</reference>
<dbReference type="Proteomes" id="UP001565927">
    <property type="component" value="Unassembled WGS sequence"/>
</dbReference>
<proteinExistence type="predicted"/>
<dbReference type="InterPro" id="IPR035919">
    <property type="entry name" value="EAL_sf"/>
</dbReference>
<evidence type="ECO:0000313" key="3">
    <source>
        <dbReference type="Proteomes" id="UP001565927"/>
    </source>
</evidence>
<dbReference type="InterPro" id="IPR029016">
    <property type="entry name" value="GAF-like_dom_sf"/>
</dbReference>
<dbReference type="InterPro" id="IPR003018">
    <property type="entry name" value="GAF"/>
</dbReference>
<name>A0ABV4GVU1_9ACTN</name>